<evidence type="ECO:0000313" key="1">
    <source>
        <dbReference type="EMBL" id="QCT01692.1"/>
    </source>
</evidence>
<dbReference type="RefSeq" id="WP_138224783.1">
    <property type="nucleotide sequence ID" value="NZ_CP040396.1"/>
</dbReference>
<dbReference type="AlphaFoldDB" id="A0A4P8XGT4"/>
<keyword evidence="2" id="KW-1185">Reference proteome</keyword>
<dbReference type="OrthoDB" id="2664331at2"/>
<dbReference type="EMBL" id="CP040396">
    <property type="protein sequence ID" value="QCT01692.1"/>
    <property type="molecule type" value="Genomic_DNA"/>
</dbReference>
<accession>A0A4P8XGT4</accession>
<name>A0A4P8XGT4_9BACL</name>
<dbReference type="Proteomes" id="UP000300879">
    <property type="component" value="Chromosome"/>
</dbReference>
<organism evidence="1 2">
    <name type="scientific">Paenibacillus algicola</name>
    <dbReference type="NCBI Taxonomy" id="2565926"/>
    <lineage>
        <taxon>Bacteria</taxon>
        <taxon>Bacillati</taxon>
        <taxon>Bacillota</taxon>
        <taxon>Bacilli</taxon>
        <taxon>Bacillales</taxon>
        <taxon>Paenibacillaceae</taxon>
        <taxon>Paenibacillus</taxon>
    </lineage>
</organism>
<protein>
    <submittedName>
        <fullName evidence="1">Uncharacterized protein</fullName>
    </submittedName>
</protein>
<evidence type="ECO:0000313" key="2">
    <source>
        <dbReference type="Proteomes" id="UP000300879"/>
    </source>
</evidence>
<sequence>MQKLKTRERIGISSPTTSLPEQQFIELRACIEEANHILRSLGNPKQPENPRQLQLKLASLINKHVKLNIAYQGMFKSLQGILVQAGRNYVQLCTGSHQRYVMFDDLISVTTSLRSSKFPHHTDNPYLSNKLNCQILYNYSDTVSGSVRLLNRFYGIPLSVALLEQVGRKIRVRHTPNVEVSGILLDTTEQAIVIRTAKKRRTIERVPFEKIEIVCVDQ</sequence>
<gene>
    <name evidence="1" type="ORF">E6C60_0974</name>
</gene>
<proteinExistence type="predicted"/>
<reference evidence="1 2" key="1">
    <citation type="submission" date="2019-05" db="EMBL/GenBank/DDBJ databases">
        <authorList>
            <person name="Chen C."/>
        </authorList>
    </citation>
    <scope>NUCLEOTIDE SEQUENCE [LARGE SCALE GENOMIC DNA]</scope>
    <source>
        <strain evidence="1 2">HB172198</strain>
    </source>
</reference>
<dbReference type="KEGG" id="palo:E6C60_0974"/>